<dbReference type="PIRSF" id="PIRSF038991">
    <property type="entry name" value="Protein_AbrB"/>
    <property type="match status" value="1"/>
</dbReference>
<dbReference type="NCBIfam" id="TIGR03082">
    <property type="entry name" value="Gneg_AbrB_dup"/>
    <property type="match status" value="2"/>
</dbReference>
<keyword evidence="3" id="KW-1185">Reference proteome</keyword>
<dbReference type="RefSeq" id="WP_210654991.1">
    <property type="nucleotide sequence ID" value="NZ_JAGKSP010000001.1"/>
</dbReference>
<reference evidence="2 3" key="1">
    <citation type="submission" date="2021-04" db="EMBL/GenBank/DDBJ databases">
        <title>Paenibacillus sp. DLE-14 whole genome sequence.</title>
        <authorList>
            <person name="Ham Y.J."/>
        </authorList>
    </citation>
    <scope>NUCLEOTIDE SEQUENCE [LARGE SCALE GENOMIC DNA]</scope>
    <source>
        <strain evidence="2 3">DLE-14</strain>
    </source>
</reference>
<gene>
    <name evidence="2" type="ORF">I8J30_02225</name>
</gene>
<evidence type="ECO:0000313" key="3">
    <source>
        <dbReference type="Proteomes" id="UP000673394"/>
    </source>
</evidence>
<feature type="transmembrane region" description="Helical" evidence="1">
    <location>
        <begin position="181"/>
        <end position="202"/>
    </location>
</feature>
<proteinExistence type="predicted"/>
<keyword evidence="1" id="KW-1133">Transmembrane helix</keyword>
<evidence type="ECO:0000313" key="2">
    <source>
        <dbReference type="EMBL" id="MBP3961511.1"/>
    </source>
</evidence>
<dbReference type="EMBL" id="JAGKSP010000001">
    <property type="protein sequence ID" value="MBP3961511.1"/>
    <property type="molecule type" value="Genomic_DNA"/>
</dbReference>
<feature type="transmembrane region" description="Helical" evidence="1">
    <location>
        <begin position="209"/>
        <end position="226"/>
    </location>
</feature>
<feature type="transmembrane region" description="Helical" evidence="1">
    <location>
        <begin position="52"/>
        <end position="71"/>
    </location>
</feature>
<organism evidence="2 3">
    <name type="scientific">Paenibacillus lignilyticus</name>
    <dbReference type="NCBI Taxonomy" id="1172615"/>
    <lineage>
        <taxon>Bacteria</taxon>
        <taxon>Bacillati</taxon>
        <taxon>Bacillota</taxon>
        <taxon>Bacilli</taxon>
        <taxon>Bacillales</taxon>
        <taxon>Paenibacillaceae</taxon>
        <taxon>Paenibacillus</taxon>
    </lineage>
</organism>
<feature type="transmembrane region" description="Helical" evidence="1">
    <location>
        <begin position="327"/>
        <end position="345"/>
    </location>
</feature>
<dbReference type="PANTHER" id="PTHR38457">
    <property type="entry name" value="REGULATOR ABRB-RELATED"/>
    <property type="match status" value="1"/>
</dbReference>
<name>A0ABS5C695_9BACL</name>
<sequence length="359" mass="38382">MWSTLLTALIGGAAFKLMHAPIPWLLGPMIAVLIGSNLLGRTYRWPVQARNAGMIVVGYAIGLSMTAEALREISYQLPSMMLMIVLLLLFCTGIAYIVSKLSHTDFKTALLGSVPGGLTQVLALAEETKGVNLTIVTVTQVIRLMMIIICVPLLVFNPFFGQSHSEGAAAVSQTLAAAAEWGGLFPNILLFAPVSVACAVFGNKVNFPTAYLLGPALGTAILQLSGLHGPPLPSLLIDAAQFMIGTYVGLLLKPQQLPNKLRTISLALGSGLLLILGAWGFGAVLTKLHPISMSTALLSLAPGGMDQMGIIAHEIQADLSMVAGYQLFRTFFIFFAVPPLLRMMFNYSLKKQKKQEAES</sequence>
<dbReference type="PANTHER" id="PTHR38457:SF1">
    <property type="entry name" value="REGULATOR ABRB-RELATED"/>
    <property type="match status" value="1"/>
</dbReference>
<protein>
    <submittedName>
        <fullName evidence="2">AbrB family transcriptional regulator</fullName>
    </submittedName>
</protein>
<dbReference type="Pfam" id="PF05145">
    <property type="entry name" value="AbrB"/>
    <property type="match status" value="1"/>
</dbReference>
<dbReference type="Proteomes" id="UP000673394">
    <property type="component" value="Unassembled WGS sequence"/>
</dbReference>
<comment type="caution">
    <text evidence="2">The sequence shown here is derived from an EMBL/GenBank/DDBJ whole genome shotgun (WGS) entry which is preliminary data.</text>
</comment>
<feature type="transmembrane region" description="Helical" evidence="1">
    <location>
        <begin position="141"/>
        <end position="161"/>
    </location>
</feature>
<keyword evidence="1" id="KW-0472">Membrane</keyword>
<dbReference type="InterPro" id="IPR007820">
    <property type="entry name" value="AbrB_fam"/>
</dbReference>
<feature type="transmembrane region" description="Helical" evidence="1">
    <location>
        <begin position="77"/>
        <end position="98"/>
    </location>
</feature>
<feature type="transmembrane region" description="Helical" evidence="1">
    <location>
        <begin position="264"/>
        <end position="285"/>
    </location>
</feature>
<keyword evidence="1" id="KW-0812">Transmembrane</keyword>
<evidence type="ECO:0000256" key="1">
    <source>
        <dbReference type="SAM" id="Phobius"/>
    </source>
</evidence>
<feature type="transmembrane region" description="Helical" evidence="1">
    <location>
        <begin position="24"/>
        <end position="40"/>
    </location>
</feature>
<dbReference type="InterPro" id="IPR017516">
    <property type="entry name" value="AbrB_dup"/>
</dbReference>
<feature type="transmembrane region" description="Helical" evidence="1">
    <location>
        <begin position="232"/>
        <end position="252"/>
    </location>
</feature>
<accession>A0ABS5C695</accession>